<reference evidence="1" key="2">
    <citation type="journal article" date="2015" name="Fish Shellfish Immunol.">
        <title>Early steps in the European eel (Anguilla anguilla)-Vibrio vulnificus interaction in the gills: Role of the RtxA13 toxin.</title>
        <authorList>
            <person name="Callol A."/>
            <person name="Pajuelo D."/>
            <person name="Ebbesson L."/>
            <person name="Teles M."/>
            <person name="MacKenzie S."/>
            <person name="Amaro C."/>
        </authorList>
    </citation>
    <scope>NUCLEOTIDE SEQUENCE</scope>
</reference>
<proteinExistence type="predicted"/>
<protein>
    <submittedName>
        <fullName evidence="1">Uncharacterized protein</fullName>
    </submittedName>
</protein>
<organism evidence="1">
    <name type="scientific">Anguilla anguilla</name>
    <name type="common">European freshwater eel</name>
    <name type="synonym">Muraena anguilla</name>
    <dbReference type="NCBI Taxonomy" id="7936"/>
    <lineage>
        <taxon>Eukaryota</taxon>
        <taxon>Metazoa</taxon>
        <taxon>Chordata</taxon>
        <taxon>Craniata</taxon>
        <taxon>Vertebrata</taxon>
        <taxon>Euteleostomi</taxon>
        <taxon>Actinopterygii</taxon>
        <taxon>Neopterygii</taxon>
        <taxon>Teleostei</taxon>
        <taxon>Anguilliformes</taxon>
        <taxon>Anguillidae</taxon>
        <taxon>Anguilla</taxon>
    </lineage>
</organism>
<reference evidence="1" key="1">
    <citation type="submission" date="2014-11" db="EMBL/GenBank/DDBJ databases">
        <authorList>
            <person name="Amaro Gonzalez C."/>
        </authorList>
    </citation>
    <scope>NUCLEOTIDE SEQUENCE</scope>
</reference>
<name>A0A0E9UFY5_ANGAN</name>
<accession>A0A0E9UFY5</accession>
<dbReference type="EMBL" id="GBXM01043920">
    <property type="protein sequence ID" value="JAH64657.1"/>
    <property type="molecule type" value="Transcribed_RNA"/>
</dbReference>
<evidence type="ECO:0000313" key="1">
    <source>
        <dbReference type="EMBL" id="JAH64657.1"/>
    </source>
</evidence>
<dbReference type="AlphaFoldDB" id="A0A0E9UFY5"/>
<sequence>MEDNEFIQLAADKSRLREVMSDSFCSSAEATEKVLGAEEFFWKK</sequence>